<keyword evidence="3" id="KW-0597">Phosphoprotein</keyword>
<accession>A0ABV8RQE4</accession>
<evidence type="ECO:0000256" key="3">
    <source>
        <dbReference type="ARBA" id="ARBA00022553"/>
    </source>
</evidence>
<feature type="region of interest" description="Disordered" evidence="7">
    <location>
        <begin position="453"/>
        <end position="476"/>
    </location>
</feature>
<reference evidence="10" key="1">
    <citation type="journal article" date="2019" name="Int. J. Syst. Evol. Microbiol.">
        <title>The Global Catalogue of Microorganisms (GCM) 10K type strain sequencing project: providing services to taxonomists for standard genome sequencing and annotation.</title>
        <authorList>
            <consortium name="The Broad Institute Genomics Platform"/>
            <consortium name="The Broad Institute Genome Sequencing Center for Infectious Disease"/>
            <person name="Wu L."/>
            <person name="Ma J."/>
        </authorList>
    </citation>
    <scope>NUCLEOTIDE SEQUENCE [LARGE SCALE GENOMIC DNA]</scope>
    <source>
        <strain evidence="10">CGMCC 1.12989</strain>
    </source>
</reference>
<comment type="caution">
    <text evidence="9">The sequence shown here is derived from an EMBL/GenBank/DDBJ whole genome shotgun (WGS) entry which is preliminary data.</text>
</comment>
<comment type="catalytic activity">
    <reaction evidence="1">
        <text>ATP + protein L-histidine = ADP + protein N-phospho-L-histidine.</text>
        <dbReference type="EC" id="2.7.13.3"/>
    </reaction>
</comment>
<dbReference type="InterPro" id="IPR005467">
    <property type="entry name" value="His_kinase_dom"/>
</dbReference>
<dbReference type="InterPro" id="IPR004358">
    <property type="entry name" value="Sig_transdc_His_kin-like_C"/>
</dbReference>
<keyword evidence="5 9" id="KW-0418">Kinase</keyword>
<feature type="domain" description="Histidine kinase" evidence="8">
    <location>
        <begin position="249"/>
        <end position="465"/>
    </location>
</feature>
<evidence type="ECO:0000256" key="2">
    <source>
        <dbReference type="ARBA" id="ARBA00012438"/>
    </source>
</evidence>
<dbReference type="Pfam" id="PF02518">
    <property type="entry name" value="HATPase_c"/>
    <property type="match status" value="1"/>
</dbReference>
<dbReference type="Gene3D" id="3.30.565.10">
    <property type="entry name" value="Histidine kinase-like ATPase, C-terminal domain"/>
    <property type="match status" value="1"/>
</dbReference>
<dbReference type="Proteomes" id="UP001595828">
    <property type="component" value="Unassembled WGS sequence"/>
</dbReference>
<dbReference type="EC" id="2.7.13.3" evidence="2"/>
<evidence type="ECO:0000256" key="6">
    <source>
        <dbReference type="ARBA" id="ARBA00023012"/>
    </source>
</evidence>
<dbReference type="GO" id="GO:0016301">
    <property type="term" value="F:kinase activity"/>
    <property type="evidence" value="ECO:0007669"/>
    <property type="project" value="UniProtKB-KW"/>
</dbReference>
<evidence type="ECO:0000256" key="5">
    <source>
        <dbReference type="ARBA" id="ARBA00022777"/>
    </source>
</evidence>
<keyword evidence="4" id="KW-0808">Transferase</keyword>
<evidence type="ECO:0000259" key="8">
    <source>
        <dbReference type="PROSITE" id="PS50109"/>
    </source>
</evidence>
<dbReference type="EMBL" id="JBHSDR010000006">
    <property type="protein sequence ID" value="MFC4295497.1"/>
    <property type="molecule type" value="Genomic_DNA"/>
</dbReference>
<evidence type="ECO:0000256" key="7">
    <source>
        <dbReference type="SAM" id="MobiDB-lite"/>
    </source>
</evidence>
<dbReference type="PANTHER" id="PTHR43711">
    <property type="entry name" value="TWO-COMPONENT HISTIDINE KINASE"/>
    <property type="match status" value="1"/>
</dbReference>
<protein>
    <recommendedName>
        <fullName evidence="2">histidine kinase</fullName>
        <ecNumber evidence="2">2.7.13.3</ecNumber>
    </recommendedName>
</protein>
<dbReference type="SUPFAM" id="SSF55874">
    <property type="entry name" value="ATPase domain of HSP90 chaperone/DNA topoisomerase II/histidine kinase"/>
    <property type="match status" value="1"/>
</dbReference>
<sequence length="476" mass="49842">MSVEPVSGSGGLAASSIVEGRTDDAERLLSADEPLASLQYSCGGEIPGTIAVPALLALVRKARAYDMRLARAIQAQDGDNAITAWAEVTPDAEGCSLVLSAWRASPLPPDEGAAIGLELASLVADAYVMLDARQCIQAVGSTSPGLAELGRAMTVGRGRPWTDFVTVEGSAHRQPLHWRLLDGVGVSVEGVAVPMRARLVPRPGPTGALAGLDLYLLPAALDALPVADPAASDREAEVPDELGEVLGRNLAPLLRQPIGRIVANAETIRARLAGPLADQYSEYAGDIAEAGRHLLRLVEDLGDLAEVENADFAIATEPVDLVEAANRVAGILGMRARERGISVERPDDSIQMWALGEDRRVLQILLNLLGNALHYGPADSTVRLVLGVDGGFAEVTVTDEGAGLAEEQIDRVFAKFERLGRSGDGGSGLGLYISRRLARAMGGDIVVRSPPGKGAEFTLRLPQARSPSDGAAAPQP</sequence>
<keyword evidence="6" id="KW-0902">Two-component regulatory system</keyword>
<keyword evidence="10" id="KW-1185">Reference proteome</keyword>
<dbReference type="CDD" id="cd00082">
    <property type="entry name" value="HisKA"/>
    <property type="match status" value="1"/>
</dbReference>
<dbReference type="InterPro" id="IPR036097">
    <property type="entry name" value="HisK_dim/P_sf"/>
</dbReference>
<dbReference type="RefSeq" id="WP_379538970.1">
    <property type="nucleotide sequence ID" value="NZ_JBHSDR010000006.1"/>
</dbReference>
<organism evidence="9 10">
    <name type="scientific">Novosphingobium tardum</name>
    <dbReference type="NCBI Taxonomy" id="1538021"/>
    <lineage>
        <taxon>Bacteria</taxon>
        <taxon>Pseudomonadati</taxon>
        <taxon>Pseudomonadota</taxon>
        <taxon>Alphaproteobacteria</taxon>
        <taxon>Sphingomonadales</taxon>
        <taxon>Sphingomonadaceae</taxon>
        <taxon>Novosphingobium</taxon>
    </lineage>
</organism>
<evidence type="ECO:0000256" key="1">
    <source>
        <dbReference type="ARBA" id="ARBA00000085"/>
    </source>
</evidence>
<dbReference type="PRINTS" id="PR00344">
    <property type="entry name" value="BCTRLSENSOR"/>
</dbReference>
<dbReference type="PROSITE" id="PS50109">
    <property type="entry name" value="HIS_KIN"/>
    <property type="match status" value="1"/>
</dbReference>
<dbReference type="SMART" id="SM00387">
    <property type="entry name" value="HATPase_c"/>
    <property type="match status" value="1"/>
</dbReference>
<proteinExistence type="predicted"/>
<dbReference type="InterPro" id="IPR050736">
    <property type="entry name" value="Sensor_HK_Regulatory"/>
</dbReference>
<dbReference type="InterPro" id="IPR036890">
    <property type="entry name" value="HATPase_C_sf"/>
</dbReference>
<evidence type="ECO:0000313" key="9">
    <source>
        <dbReference type="EMBL" id="MFC4295497.1"/>
    </source>
</evidence>
<dbReference type="SUPFAM" id="SSF47384">
    <property type="entry name" value="Homodimeric domain of signal transducing histidine kinase"/>
    <property type="match status" value="1"/>
</dbReference>
<gene>
    <name evidence="9" type="ORF">ACFO0A_10575</name>
</gene>
<evidence type="ECO:0000313" key="10">
    <source>
        <dbReference type="Proteomes" id="UP001595828"/>
    </source>
</evidence>
<name>A0ABV8RQE4_9SPHN</name>
<dbReference type="InterPro" id="IPR003594">
    <property type="entry name" value="HATPase_dom"/>
</dbReference>
<dbReference type="InterPro" id="IPR003661">
    <property type="entry name" value="HisK_dim/P_dom"/>
</dbReference>
<evidence type="ECO:0000256" key="4">
    <source>
        <dbReference type="ARBA" id="ARBA00022679"/>
    </source>
</evidence>
<dbReference type="Gene3D" id="1.10.287.130">
    <property type="match status" value="1"/>
</dbReference>
<dbReference type="PANTHER" id="PTHR43711:SF1">
    <property type="entry name" value="HISTIDINE KINASE 1"/>
    <property type="match status" value="1"/>
</dbReference>